<dbReference type="GeneID" id="18165103"/>
<name>G3J8L8_CORMM</name>
<keyword evidence="3" id="KW-1185">Reference proteome</keyword>
<dbReference type="EMBL" id="JH126400">
    <property type="protein sequence ID" value="EGX94805.1"/>
    <property type="molecule type" value="Genomic_DNA"/>
</dbReference>
<feature type="region of interest" description="Disordered" evidence="1">
    <location>
        <begin position="31"/>
        <end position="58"/>
    </location>
</feature>
<accession>G3J8L8</accession>
<sequence length="58" mass="6448">MRRTQKGSHNISTQTQTHPALCCACQNVPRTKPTADGPPWSLRNPPRECEETHTSPPP</sequence>
<dbReference type="Proteomes" id="UP000001610">
    <property type="component" value="Unassembled WGS sequence"/>
</dbReference>
<dbReference type="HOGENOM" id="CLU_2979019_0_0_1"/>
<reference evidence="2 3" key="1">
    <citation type="journal article" date="2011" name="Genome Biol.">
        <title>Genome sequence of the insect pathogenic fungus Cordyceps militaris, a valued traditional Chinese medicine.</title>
        <authorList>
            <person name="Zheng P."/>
            <person name="Xia Y."/>
            <person name="Xiao G."/>
            <person name="Xiong C."/>
            <person name="Hu X."/>
            <person name="Zhang S."/>
            <person name="Zheng H."/>
            <person name="Huang Y."/>
            <person name="Zhou Y."/>
            <person name="Wang S."/>
            <person name="Zhao G.P."/>
            <person name="Liu X."/>
            <person name="St Leger R.J."/>
            <person name="Wang C."/>
        </authorList>
    </citation>
    <scope>NUCLEOTIDE SEQUENCE [LARGE SCALE GENOMIC DNA]</scope>
    <source>
        <strain evidence="2 3">CM01</strain>
    </source>
</reference>
<dbReference type="KEGG" id="cmt:CCM_03076"/>
<feature type="compositionally biased region" description="Polar residues" evidence="1">
    <location>
        <begin position="7"/>
        <end position="18"/>
    </location>
</feature>
<dbReference type="VEuPathDB" id="FungiDB:CCM_03076"/>
<feature type="region of interest" description="Disordered" evidence="1">
    <location>
        <begin position="1"/>
        <end position="20"/>
    </location>
</feature>
<protein>
    <submittedName>
        <fullName evidence="2">Uncharacterized protein</fullName>
    </submittedName>
</protein>
<feature type="compositionally biased region" description="Basic and acidic residues" evidence="1">
    <location>
        <begin position="45"/>
        <end position="58"/>
    </location>
</feature>
<dbReference type="RefSeq" id="XP_006668291.1">
    <property type="nucleotide sequence ID" value="XM_006668228.1"/>
</dbReference>
<gene>
    <name evidence="2" type="ORF">CCM_03076</name>
</gene>
<evidence type="ECO:0000313" key="2">
    <source>
        <dbReference type="EMBL" id="EGX94805.1"/>
    </source>
</evidence>
<dbReference type="InParanoid" id="G3J8L8"/>
<proteinExistence type="predicted"/>
<evidence type="ECO:0000313" key="3">
    <source>
        <dbReference type="Proteomes" id="UP000001610"/>
    </source>
</evidence>
<organism evidence="2 3">
    <name type="scientific">Cordyceps militaris (strain CM01)</name>
    <name type="common">Caterpillar fungus</name>
    <dbReference type="NCBI Taxonomy" id="983644"/>
    <lineage>
        <taxon>Eukaryota</taxon>
        <taxon>Fungi</taxon>
        <taxon>Dikarya</taxon>
        <taxon>Ascomycota</taxon>
        <taxon>Pezizomycotina</taxon>
        <taxon>Sordariomycetes</taxon>
        <taxon>Hypocreomycetidae</taxon>
        <taxon>Hypocreales</taxon>
        <taxon>Cordycipitaceae</taxon>
        <taxon>Cordyceps</taxon>
    </lineage>
</organism>
<dbReference type="AlphaFoldDB" id="G3J8L8"/>
<evidence type="ECO:0000256" key="1">
    <source>
        <dbReference type="SAM" id="MobiDB-lite"/>
    </source>
</evidence>